<feature type="domain" description="4Fe-4S ferredoxin-type" evidence="6">
    <location>
        <begin position="34"/>
        <end position="60"/>
    </location>
</feature>
<evidence type="ECO:0000256" key="3">
    <source>
        <dbReference type="ARBA" id="ARBA00022737"/>
    </source>
</evidence>
<dbReference type="GO" id="GO:0051539">
    <property type="term" value="F:4 iron, 4 sulfur cluster binding"/>
    <property type="evidence" value="ECO:0007669"/>
    <property type="project" value="UniProtKB-KW"/>
</dbReference>
<evidence type="ECO:0000256" key="1">
    <source>
        <dbReference type="ARBA" id="ARBA00022485"/>
    </source>
</evidence>
<dbReference type="PROSITE" id="PS51379">
    <property type="entry name" value="4FE4S_FER_2"/>
    <property type="match status" value="2"/>
</dbReference>
<dbReference type="SUPFAM" id="SSF54862">
    <property type="entry name" value="4Fe-4S ferredoxins"/>
    <property type="match status" value="1"/>
</dbReference>
<evidence type="ECO:0000313" key="7">
    <source>
        <dbReference type="EMBL" id="ERP31947.1"/>
    </source>
</evidence>
<keyword evidence="2" id="KW-0479">Metal-binding</keyword>
<dbReference type="InterPro" id="IPR017900">
    <property type="entry name" value="4Fe4S_Fe_S_CS"/>
</dbReference>
<dbReference type="Gene3D" id="3.30.70.20">
    <property type="match status" value="2"/>
</dbReference>
<dbReference type="Pfam" id="PF14697">
    <property type="entry name" value="Fer4_21"/>
    <property type="match status" value="1"/>
</dbReference>
<dbReference type="PANTHER" id="PTHR43724">
    <property type="entry name" value="PYRUVATE SYNTHASE SUBUNIT PORD"/>
    <property type="match status" value="1"/>
</dbReference>
<dbReference type="OrthoDB" id="9804603at2"/>
<keyword evidence="5" id="KW-0411">Iron-sulfur</keyword>
<evidence type="ECO:0000256" key="2">
    <source>
        <dbReference type="ARBA" id="ARBA00022723"/>
    </source>
</evidence>
<dbReference type="PANTHER" id="PTHR43724:SF1">
    <property type="entry name" value="PYRUVATE SYNTHASE SUBUNIT PORD"/>
    <property type="match status" value="1"/>
</dbReference>
<dbReference type="InterPro" id="IPR017896">
    <property type="entry name" value="4Fe4S_Fe-S-bd"/>
</dbReference>
<sequence>MKPLSIDINRDTCIECGFCEKICPRNAIAPHPEYGFVIGDACVGCGLCVKKCPVMAISKK</sequence>
<name>U7DA20_9BACT</name>
<accession>U7DA20</accession>
<reference evidence="7 8" key="1">
    <citation type="journal article" date="2013" name="Environ. Microbiol.">
        <title>Genome analysis of Chitinivibrio alkaliphilus gen. nov., sp. nov., a novel extremely haloalkaliphilic anaerobic chitinolytic bacterium from the candidate phylum Termite Group 3.</title>
        <authorList>
            <person name="Sorokin D.Y."/>
            <person name="Gumerov V.M."/>
            <person name="Rakitin A.L."/>
            <person name="Beletsky A.V."/>
            <person name="Damste J.S."/>
            <person name="Muyzer G."/>
            <person name="Mardanov A.V."/>
            <person name="Ravin N.V."/>
        </authorList>
    </citation>
    <scope>NUCLEOTIDE SEQUENCE [LARGE SCALE GENOMIC DNA]</scope>
    <source>
        <strain evidence="7 8">ACht1</strain>
    </source>
</reference>
<feature type="domain" description="4Fe-4S ferredoxin-type" evidence="6">
    <location>
        <begin position="4"/>
        <end position="33"/>
    </location>
</feature>
<evidence type="ECO:0000256" key="5">
    <source>
        <dbReference type="ARBA" id="ARBA00023014"/>
    </source>
</evidence>
<gene>
    <name evidence="7" type="ORF">CALK_1166</name>
</gene>
<dbReference type="RefSeq" id="WP_022636648.1">
    <property type="nucleotide sequence ID" value="NZ_ASJR01000008.1"/>
</dbReference>
<keyword evidence="3" id="KW-0677">Repeat</keyword>
<keyword evidence="4" id="KW-0408">Iron</keyword>
<keyword evidence="1" id="KW-0004">4Fe-4S</keyword>
<dbReference type="STRING" id="1313304.CALK_1166"/>
<organism evidence="7 8">
    <name type="scientific">Chitinivibrio alkaliphilus ACht1</name>
    <dbReference type="NCBI Taxonomy" id="1313304"/>
    <lineage>
        <taxon>Bacteria</taxon>
        <taxon>Pseudomonadati</taxon>
        <taxon>Fibrobacterota</taxon>
        <taxon>Chitinivibrionia</taxon>
        <taxon>Chitinivibrionales</taxon>
        <taxon>Chitinivibrionaceae</taxon>
        <taxon>Chitinivibrio</taxon>
    </lineage>
</organism>
<protein>
    <recommendedName>
        <fullName evidence="6">4Fe-4S ferredoxin-type domain-containing protein</fullName>
    </recommendedName>
</protein>
<evidence type="ECO:0000313" key="8">
    <source>
        <dbReference type="Proteomes" id="UP000017148"/>
    </source>
</evidence>
<keyword evidence="8" id="KW-1185">Reference proteome</keyword>
<proteinExistence type="predicted"/>
<dbReference type="EMBL" id="ASJR01000008">
    <property type="protein sequence ID" value="ERP31947.1"/>
    <property type="molecule type" value="Genomic_DNA"/>
</dbReference>
<comment type="caution">
    <text evidence="7">The sequence shown here is derived from an EMBL/GenBank/DDBJ whole genome shotgun (WGS) entry which is preliminary data.</text>
</comment>
<evidence type="ECO:0000256" key="4">
    <source>
        <dbReference type="ARBA" id="ARBA00023004"/>
    </source>
</evidence>
<dbReference type="GO" id="GO:0046872">
    <property type="term" value="F:metal ion binding"/>
    <property type="evidence" value="ECO:0007669"/>
    <property type="project" value="UniProtKB-KW"/>
</dbReference>
<dbReference type="AlphaFoldDB" id="U7DA20"/>
<dbReference type="Proteomes" id="UP000017148">
    <property type="component" value="Unassembled WGS sequence"/>
</dbReference>
<evidence type="ECO:0000259" key="6">
    <source>
        <dbReference type="PROSITE" id="PS51379"/>
    </source>
</evidence>
<dbReference type="PROSITE" id="PS00198">
    <property type="entry name" value="4FE4S_FER_1"/>
    <property type="match status" value="2"/>
</dbReference>